<proteinExistence type="inferred from homology"/>
<dbReference type="GO" id="GO:0015078">
    <property type="term" value="F:proton transmembrane transporter activity"/>
    <property type="evidence" value="ECO:0007669"/>
    <property type="project" value="InterPro"/>
</dbReference>
<evidence type="ECO:0000256" key="2">
    <source>
        <dbReference type="ARBA" id="ARBA00008892"/>
    </source>
</evidence>
<evidence type="ECO:0000256" key="4">
    <source>
        <dbReference type="ARBA" id="ARBA00022448"/>
    </source>
</evidence>
<keyword evidence="7 12" id="KW-0375">Hydrogen ion transport</keyword>
<dbReference type="GO" id="GO:0031966">
    <property type="term" value="C:mitochondrial membrane"/>
    <property type="evidence" value="ECO:0007669"/>
    <property type="project" value="UniProtKB-SubCell"/>
</dbReference>
<reference evidence="14" key="1">
    <citation type="submission" date="2021-01" db="EMBL/GenBank/DDBJ databases">
        <title>Hemiptera: Cicadellidae (II): Cicadellinae. Fauna Sinica: Insecta. Vol. 67.</title>
        <authorList>
            <person name="Yang M.-F."/>
            <person name="Meng Z.-H."/>
            <person name="Li Z.-Z."/>
        </authorList>
    </citation>
    <scope>NUCLEOTIDE SEQUENCE</scope>
</reference>
<evidence type="ECO:0000256" key="12">
    <source>
        <dbReference type="RuleBase" id="RU003661"/>
    </source>
</evidence>
<comment type="subcellular location">
    <subcellularLocation>
        <location evidence="1 12">Mitochondrion membrane</location>
        <topology evidence="1 12">Single-pass membrane protein</topology>
    </subcellularLocation>
</comment>
<keyword evidence="8 13" id="KW-1133">Transmembrane helix</keyword>
<keyword evidence="4 12" id="KW-0813">Transport</keyword>
<dbReference type="AlphaFoldDB" id="A0A8K1R9I6"/>
<evidence type="ECO:0000256" key="1">
    <source>
        <dbReference type="ARBA" id="ARBA00004304"/>
    </source>
</evidence>
<comment type="similarity">
    <text evidence="2 12">Belongs to the ATPase protein 8 family.</text>
</comment>
<geneLocation type="mitochondrion" evidence="14"/>
<feature type="transmembrane region" description="Helical" evidence="13">
    <location>
        <begin position="6"/>
        <end position="33"/>
    </location>
</feature>
<evidence type="ECO:0000256" key="7">
    <source>
        <dbReference type="ARBA" id="ARBA00022781"/>
    </source>
</evidence>
<dbReference type="Pfam" id="PF00895">
    <property type="entry name" value="ATP-synt_8"/>
    <property type="match status" value="1"/>
</dbReference>
<sequence>MPQMAPIWWLTLMTLFLMSMLTMMSILYFNVFFKKVPIKYITKSYLIWKW</sequence>
<keyword evidence="9 12" id="KW-0406">Ion transport</keyword>
<gene>
    <name evidence="14" type="primary">ATP8</name>
</gene>
<keyword evidence="5 12" id="KW-0138">CF(0)</keyword>
<evidence type="ECO:0000313" key="14">
    <source>
        <dbReference type="EMBL" id="UEK24903.1"/>
    </source>
</evidence>
<evidence type="ECO:0000256" key="9">
    <source>
        <dbReference type="ARBA" id="ARBA00023065"/>
    </source>
</evidence>
<evidence type="ECO:0000256" key="6">
    <source>
        <dbReference type="ARBA" id="ARBA00022692"/>
    </source>
</evidence>
<dbReference type="GO" id="GO:0015986">
    <property type="term" value="P:proton motive force-driven ATP synthesis"/>
    <property type="evidence" value="ECO:0007669"/>
    <property type="project" value="InterPro"/>
</dbReference>
<evidence type="ECO:0000256" key="8">
    <source>
        <dbReference type="ARBA" id="ARBA00022989"/>
    </source>
</evidence>
<organism evidence="14">
    <name type="scientific">Kolla paulula</name>
    <dbReference type="NCBI Taxonomy" id="700811"/>
    <lineage>
        <taxon>Eukaryota</taxon>
        <taxon>Metazoa</taxon>
        <taxon>Ecdysozoa</taxon>
        <taxon>Arthropoda</taxon>
        <taxon>Hexapoda</taxon>
        <taxon>Insecta</taxon>
        <taxon>Pterygota</taxon>
        <taxon>Neoptera</taxon>
        <taxon>Paraneoptera</taxon>
        <taxon>Hemiptera</taxon>
        <taxon>Auchenorrhyncha</taxon>
        <taxon>Membracoidea</taxon>
        <taxon>Cicadellidae</taxon>
        <taxon>Cicadellinae</taxon>
        <taxon>Cicadellini</taxon>
        <taxon>Kolla</taxon>
    </lineage>
</organism>
<dbReference type="InterPro" id="IPR001421">
    <property type="entry name" value="ATP8_metazoa"/>
</dbReference>
<evidence type="ECO:0000256" key="5">
    <source>
        <dbReference type="ARBA" id="ARBA00022547"/>
    </source>
</evidence>
<keyword evidence="10 12" id="KW-0496">Mitochondrion</keyword>
<evidence type="ECO:0000256" key="11">
    <source>
        <dbReference type="ARBA" id="ARBA00023136"/>
    </source>
</evidence>
<comment type="subunit">
    <text evidence="3">F-type ATPases have 2 components, CF(1) - the catalytic core - and CF(0) - the membrane proton channel.</text>
</comment>
<keyword evidence="11 13" id="KW-0472">Membrane</keyword>
<dbReference type="EMBL" id="MW542170">
    <property type="protein sequence ID" value="UEK24903.1"/>
    <property type="molecule type" value="Genomic_DNA"/>
</dbReference>
<evidence type="ECO:0000256" key="10">
    <source>
        <dbReference type="ARBA" id="ARBA00023128"/>
    </source>
</evidence>
<evidence type="ECO:0000256" key="13">
    <source>
        <dbReference type="SAM" id="Phobius"/>
    </source>
</evidence>
<dbReference type="GO" id="GO:0045259">
    <property type="term" value="C:proton-transporting ATP synthase complex"/>
    <property type="evidence" value="ECO:0007669"/>
    <property type="project" value="UniProtKB-KW"/>
</dbReference>
<keyword evidence="6 12" id="KW-0812">Transmembrane</keyword>
<accession>A0A8K1R9I6</accession>
<name>A0A8K1R9I6_9HEMI</name>
<evidence type="ECO:0000256" key="3">
    <source>
        <dbReference type="ARBA" id="ARBA00011291"/>
    </source>
</evidence>
<protein>
    <recommendedName>
        <fullName evidence="12">ATP synthase complex subunit 8</fullName>
    </recommendedName>
</protein>